<dbReference type="EMBL" id="JACHMJ010000001">
    <property type="protein sequence ID" value="MBB5841699.1"/>
    <property type="molecule type" value="Genomic_DNA"/>
</dbReference>
<name>A0A841AJT1_9MICO</name>
<organism evidence="2 3">
    <name type="scientific">Conyzicola lurida</name>
    <dbReference type="NCBI Taxonomy" id="1172621"/>
    <lineage>
        <taxon>Bacteria</taxon>
        <taxon>Bacillati</taxon>
        <taxon>Actinomycetota</taxon>
        <taxon>Actinomycetes</taxon>
        <taxon>Micrococcales</taxon>
        <taxon>Microbacteriaceae</taxon>
        <taxon>Conyzicola</taxon>
    </lineage>
</organism>
<evidence type="ECO:0000313" key="2">
    <source>
        <dbReference type="EMBL" id="MBB5841699.1"/>
    </source>
</evidence>
<keyword evidence="1" id="KW-0472">Membrane</keyword>
<dbReference type="AlphaFoldDB" id="A0A841AJT1"/>
<protein>
    <submittedName>
        <fullName evidence="2">Uncharacterized protein</fullName>
    </submittedName>
</protein>
<evidence type="ECO:0000313" key="3">
    <source>
        <dbReference type="Proteomes" id="UP000536685"/>
    </source>
</evidence>
<keyword evidence="1" id="KW-0812">Transmembrane</keyword>
<sequence>MTRETGPSRYKWRYGPLRLAMPWLAVAVGIGMAVKGGLALAPSGSGDPAFLYMGLGLVVLGIVAFFVYRWMARRGL</sequence>
<feature type="transmembrane region" description="Helical" evidence="1">
    <location>
        <begin position="49"/>
        <end position="68"/>
    </location>
</feature>
<keyword evidence="3" id="KW-1185">Reference proteome</keyword>
<proteinExistence type="predicted"/>
<feature type="transmembrane region" description="Helical" evidence="1">
    <location>
        <begin position="21"/>
        <end position="43"/>
    </location>
</feature>
<accession>A0A841AJT1</accession>
<evidence type="ECO:0000256" key="1">
    <source>
        <dbReference type="SAM" id="Phobius"/>
    </source>
</evidence>
<dbReference type="Proteomes" id="UP000536685">
    <property type="component" value="Unassembled WGS sequence"/>
</dbReference>
<comment type="caution">
    <text evidence="2">The sequence shown here is derived from an EMBL/GenBank/DDBJ whole genome shotgun (WGS) entry which is preliminary data.</text>
</comment>
<keyword evidence="1" id="KW-1133">Transmembrane helix</keyword>
<reference evidence="2 3" key="1">
    <citation type="submission" date="2020-08" db="EMBL/GenBank/DDBJ databases">
        <title>Sequencing the genomes of 1000 actinobacteria strains.</title>
        <authorList>
            <person name="Klenk H.-P."/>
        </authorList>
    </citation>
    <scope>NUCLEOTIDE SEQUENCE [LARGE SCALE GENOMIC DNA]</scope>
    <source>
        <strain evidence="2 3">DSM 105784</strain>
    </source>
</reference>
<gene>
    <name evidence="2" type="ORF">HD599_000022</name>
</gene>